<organism evidence="1">
    <name type="scientific">Anguilla anguilla</name>
    <name type="common">European freshwater eel</name>
    <name type="synonym">Muraena anguilla</name>
    <dbReference type="NCBI Taxonomy" id="7936"/>
    <lineage>
        <taxon>Eukaryota</taxon>
        <taxon>Metazoa</taxon>
        <taxon>Chordata</taxon>
        <taxon>Craniata</taxon>
        <taxon>Vertebrata</taxon>
        <taxon>Euteleostomi</taxon>
        <taxon>Actinopterygii</taxon>
        <taxon>Neopterygii</taxon>
        <taxon>Teleostei</taxon>
        <taxon>Anguilliformes</taxon>
        <taxon>Anguillidae</taxon>
        <taxon>Anguilla</taxon>
    </lineage>
</organism>
<dbReference type="EMBL" id="GBXM01082845">
    <property type="protein sequence ID" value="JAH25732.1"/>
    <property type="molecule type" value="Transcribed_RNA"/>
</dbReference>
<evidence type="ECO:0000313" key="1">
    <source>
        <dbReference type="EMBL" id="JAH25732.1"/>
    </source>
</evidence>
<proteinExistence type="predicted"/>
<protein>
    <submittedName>
        <fullName evidence="1">Uncharacterized protein</fullName>
    </submittedName>
</protein>
<name>A0A0E9RAD9_ANGAN</name>
<dbReference type="AlphaFoldDB" id="A0A0E9RAD9"/>
<sequence length="28" mass="3231">MNSSAFSPITETQRTLKIKFELLPYSID</sequence>
<accession>A0A0E9RAD9</accession>
<reference evidence="1" key="1">
    <citation type="submission" date="2014-11" db="EMBL/GenBank/DDBJ databases">
        <authorList>
            <person name="Amaro Gonzalez C."/>
        </authorList>
    </citation>
    <scope>NUCLEOTIDE SEQUENCE</scope>
</reference>
<reference evidence="1" key="2">
    <citation type="journal article" date="2015" name="Fish Shellfish Immunol.">
        <title>Early steps in the European eel (Anguilla anguilla)-Vibrio vulnificus interaction in the gills: Role of the RtxA13 toxin.</title>
        <authorList>
            <person name="Callol A."/>
            <person name="Pajuelo D."/>
            <person name="Ebbesson L."/>
            <person name="Teles M."/>
            <person name="MacKenzie S."/>
            <person name="Amaro C."/>
        </authorList>
    </citation>
    <scope>NUCLEOTIDE SEQUENCE</scope>
</reference>